<dbReference type="GO" id="GO:0046872">
    <property type="term" value="F:metal ion binding"/>
    <property type="evidence" value="ECO:0007669"/>
    <property type="project" value="UniProtKB-KW"/>
</dbReference>
<dbReference type="PANTHER" id="PTHR33571:SF12">
    <property type="entry name" value="BSL3053 PROTEIN"/>
    <property type="match status" value="1"/>
</dbReference>
<evidence type="ECO:0000256" key="9">
    <source>
        <dbReference type="ARBA" id="ARBA00038276"/>
    </source>
</evidence>
<gene>
    <name evidence="11" type="ORF">HDA30_001127</name>
</gene>
<keyword evidence="12" id="KW-1185">Reference proteome</keyword>
<evidence type="ECO:0000256" key="7">
    <source>
        <dbReference type="ARBA" id="ARBA00022840"/>
    </source>
</evidence>
<evidence type="ECO:0000313" key="11">
    <source>
        <dbReference type="EMBL" id="MBB4735619.1"/>
    </source>
</evidence>
<keyword evidence="3 11" id="KW-0808">Transferase</keyword>
<comment type="caution">
    <text evidence="11">The sequence shown here is derived from an EMBL/GenBank/DDBJ whole genome shotgun (WGS) entry which is preliminary data.</text>
</comment>
<feature type="domain" description="Polymerase nucleotidyl transferase" evidence="10">
    <location>
        <begin position="16"/>
        <end position="96"/>
    </location>
</feature>
<evidence type="ECO:0000259" key="10">
    <source>
        <dbReference type="Pfam" id="PF01909"/>
    </source>
</evidence>
<keyword evidence="8" id="KW-0460">Magnesium</keyword>
<name>A0A7W7M3H4_9MICC</name>
<dbReference type="PANTHER" id="PTHR33571">
    <property type="entry name" value="SSL8005 PROTEIN"/>
    <property type="match status" value="1"/>
</dbReference>
<dbReference type="InterPro" id="IPR043519">
    <property type="entry name" value="NT_sf"/>
</dbReference>
<evidence type="ECO:0000256" key="2">
    <source>
        <dbReference type="ARBA" id="ARBA00022649"/>
    </source>
</evidence>
<keyword evidence="2" id="KW-1277">Toxin-antitoxin system</keyword>
<sequence length="103" mass="11306">MPTASLNLDHVALARLAARHGVERLQVFGSAATGTHHQGSDVDFLVDFLPGREDLFEDYTRLQQELGTVVGRPVDLVIRRAVRNPYFRESAAASAQDVYVAQG</sequence>
<evidence type="ECO:0000256" key="4">
    <source>
        <dbReference type="ARBA" id="ARBA00022695"/>
    </source>
</evidence>
<dbReference type="GO" id="GO:0016779">
    <property type="term" value="F:nucleotidyltransferase activity"/>
    <property type="evidence" value="ECO:0007669"/>
    <property type="project" value="UniProtKB-KW"/>
</dbReference>
<proteinExistence type="inferred from homology"/>
<comment type="similarity">
    <text evidence="9">Belongs to the MntA antitoxin family.</text>
</comment>
<evidence type="ECO:0000256" key="5">
    <source>
        <dbReference type="ARBA" id="ARBA00022723"/>
    </source>
</evidence>
<dbReference type="AlphaFoldDB" id="A0A7W7M3H4"/>
<comment type="cofactor">
    <cofactor evidence="1">
        <name>Mg(2+)</name>
        <dbReference type="ChEBI" id="CHEBI:18420"/>
    </cofactor>
</comment>
<evidence type="ECO:0000313" key="12">
    <source>
        <dbReference type="Proteomes" id="UP000540191"/>
    </source>
</evidence>
<organism evidence="11 12">
    <name type="scientific">Micrococcus cohnii</name>
    <dbReference type="NCBI Taxonomy" id="993416"/>
    <lineage>
        <taxon>Bacteria</taxon>
        <taxon>Bacillati</taxon>
        <taxon>Actinomycetota</taxon>
        <taxon>Actinomycetes</taxon>
        <taxon>Micrococcales</taxon>
        <taxon>Micrococcaceae</taxon>
        <taxon>Micrococcus</taxon>
    </lineage>
</organism>
<dbReference type="CDD" id="cd05403">
    <property type="entry name" value="NT_KNTase_like"/>
    <property type="match status" value="1"/>
</dbReference>
<dbReference type="RefSeq" id="WP_184241352.1">
    <property type="nucleotide sequence ID" value="NZ_JACHNA010000001.1"/>
</dbReference>
<keyword evidence="5" id="KW-0479">Metal-binding</keyword>
<evidence type="ECO:0000256" key="3">
    <source>
        <dbReference type="ARBA" id="ARBA00022679"/>
    </source>
</evidence>
<dbReference type="EMBL" id="JACHNA010000001">
    <property type="protein sequence ID" value="MBB4735619.1"/>
    <property type="molecule type" value="Genomic_DNA"/>
</dbReference>
<dbReference type="InterPro" id="IPR052038">
    <property type="entry name" value="Type-VII_TA_antitoxin"/>
</dbReference>
<accession>A0A7W7M3H4</accession>
<keyword evidence="4" id="KW-0548">Nucleotidyltransferase</keyword>
<dbReference type="InterPro" id="IPR002934">
    <property type="entry name" value="Polymerase_NTP_transf_dom"/>
</dbReference>
<protein>
    <submittedName>
        <fullName evidence="11">Putative nucleotidyltransferase</fullName>
    </submittedName>
</protein>
<reference evidence="11 12" key="1">
    <citation type="submission" date="2020-08" db="EMBL/GenBank/DDBJ databases">
        <title>Sequencing the genomes of 1000 actinobacteria strains.</title>
        <authorList>
            <person name="Klenk H.-P."/>
        </authorList>
    </citation>
    <scope>NUCLEOTIDE SEQUENCE [LARGE SCALE GENOMIC DNA]</scope>
    <source>
        <strain evidence="11 12">DSM 23974</strain>
    </source>
</reference>
<keyword evidence="6" id="KW-0547">Nucleotide-binding</keyword>
<evidence type="ECO:0000256" key="6">
    <source>
        <dbReference type="ARBA" id="ARBA00022741"/>
    </source>
</evidence>
<dbReference type="Gene3D" id="3.30.460.10">
    <property type="entry name" value="Beta Polymerase, domain 2"/>
    <property type="match status" value="1"/>
</dbReference>
<dbReference type="GO" id="GO:0005524">
    <property type="term" value="F:ATP binding"/>
    <property type="evidence" value="ECO:0007669"/>
    <property type="project" value="UniProtKB-KW"/>
</dbReference>
<evidence type="ECO:0000256" key="8">
    <source>
        <dbReference type="ARBA" id="ARBA00022842"/>
    </source>
</evidence>
<dbReference type="Pfam" id="PF01909">
    <property type="entry name" value="NTP_transf_2"/>
    <property type="match status" value="1"/>
</dbReference>
<evidence type="ECO:0000256" key="1">
    <source>
        <dbReference type="ARBA" id="ARBA00001946"/>
    </source>
</evidence>
<dbReference type="SUPFAM" id="SSF81301">
    <property type="entry name" value="Nucleotidyltransferase"/>
    <property type="match status" value="1"/>
</dbReference>
<keyword evidence="7" id="KW-0067">ATP-binding</keyword>
<dbReference type="Proteomes" id="UP000540191">
    <property type="component" value="Unassembled WGS sequence"/>
</dbReference>